<sequence length="210" mass="23914">MALQPSLEFRLQADGLHQVFQRAGNGRRDVLGEGVVAVVDPHRDGVQVFDRLDHLEELFLFLRDLLPPRHLREHRRGVQFFALRIDQRWGRFRQGDVVPPGEVGGLLCAAVGTKRVLHHVVLHDHLEQLHPHLVHRALHHGGPILRDVVQLAKDVPARRVPLPSFVGAPAHVLVRRRHYRTHSPHSLEVGPQLRVAFPELGHDLHQRLLS</sequence>
<dbReference type="EMBL" id="MU269017">
    <property type="protein sequence ID" value="KAH7903373.1"/>
    <property type="molecule type" value="Genomic_DNA"/>
</dbReference>
<keyword evidence="2" id="KW-1185">Reference proteome</keyword>
<organism evidence="1 2">
    <name type="scientific">Hygrophoropsis aurantiaca</name>
    <dbReference type="NCBI Taxonomy" id="72124"/>
    <lineage>
        <taxon>Eukaryota</taxon>
        <taxon>Fungi</taxon>
        <taxon>Dikarya</taxon>
        <taxon>Basidiomycota</taxon>
        <taxon>Agaricomycotina</taxon>
        <taxon>Agaricomycetes</taxon>
        <taxon>Agaricomycetidae</taxon>
        <taxon>Boletales</taxon>
        <taxon>Coniophorineae</taxon>
        <taxon>Hygrophoropsidaceae</taxon>
        <taxon>Hygrophoropsis</taxon>
    </lineage>
</organism>
<reference evidence="1" key="1">
    <citation type="journal article" date="2021" name="New Phytol.">
        <title>Evolutionary innovations through gain and loss of genes in the ectomycorrhizal Boletales.</title>
        <authorList>
            <person name="Wu G."/>
            <person name="Miyauchi S."/>
            <person name="Morin E."/>
            <person name="Kuo A."/>
            <person name="Drula E."/>
            <person name="Varga T."/>
            <person name="Kohler A."/>
            <person name="Feng B."/>
            <person name="Cao Y."/>
            <person name="Lipzen A."/>
            <person name="Daum C."/>
            <person name="Hundley H."/>
            <person name="Pangilinan J."/>
            <person name="Johnson J."/>
            <person name="Barry K."/>
            <person name="LaButti K."/>
            <person name="Ng V."/>
            <person name="Ahrendt S."/>
            <person name="Min B."/>
            <person name="Choi I.G."/>
            <person name="Park H."/>
            <person name="Plett J.M."/>
            <person name="Magnuson J."/>
            <person name="Spatafora J.W."/>
            <person name="Nagy L.G."/>
            <person name="Henrissat B."/>
            <person name="Grigoriev I.V."/>
            <person name="Yang Z.L."/>
            <person name="Xu J."/>
            <person name="Martin F.M."/>
        </authorList>
    </citation>
    <scope>NUCLEOTIDE SEQUENCE</scope>
    <source>
        <strain evidence="1">ATCC 28755</strain>
    </source>
</reference>
<evidence type="ECO:0000313" key="2">
    <source>
        <dbReference type="Proteomes" id="UP000790377"/>
    </source>
</evidence>
<comment type="caution">
    <text evidence="1">The sequence shown here is derived from an EMBL/GenBank/DDBJ whole genome shotgun (WGS) entry which is preliminary data.</text>
</comment>
<name>A0ACB7ZSP8_9AGAM</name>
<gene>
    <name evidence="1" type="ORF">BJ138DRAFT_1168210</name>
</gene>
<feature type="non-terminal residue" evidence="1">
    <location>
        <position position="210"/>
    </location>
</feature>
<evidence type="ECO:0000313" key="1">
    <source>
        <dbReference type="EMBL" id="KAH7903373.1"/>
    </source>
</evidence>
<proteinExistence type="predicted"/>
<accession>A0ACB7ZSP8</accession>
<protein>
    <submittedName>
        <fullName evidence="1">Uncharacterized protein</fullName>
    </submittedName>
</protein>
<dbReference type="Proteomes" id="UP000790377">
    <property type="component" value="Unassembled WGS sequence"/>
</dbReference>